<evidence type="ECO:0000313" key="4">
    <source>
        <dbReference type="EMBL" id="KAF7683386.1"/>
    </source>
</evidence>
<gene>
    <name evidence="4" type="ORF">TCON_1408</name>
</gene>
<evidence type="ECO:0000256" key="1">
    <source>
        <dbReference type="ARBA" id="ARBA00006484"/>
    </source>
</evidence>
<dbReference type="PROSITE" id="PS00061">
    <property type="entry name" value="ADH_SHORT"/>
    <property type="match status" value="1"/>
</dbReference>
<reference evidence="4 5" key="1">
    <citation type="submission" date="2019-01" db="EMBL/GenBank/DDBJ databases">
        <title>Genomes sequencing and comparative genomics of infectious freshwater microsporidia, Cucumispora dikerogammari and Thelohania contejeani.</title>
        <authorList>
            <person name="Cormier A."/>
            <person name="Giraud I."/>
            <person name="Wattier R."/>
            <person name="Teixeira M."/>
            <person name="Grandjean F."/>
            <person name="Rigaud T."/>
            <person name="Cordaux R."/>
        </authorList>
    </citation>
    <scope>NUCLEOTIDE SEQUENCE [LARGE SCALE GENOMIC DNA]</scope>
    <source>
        <strain evidence="4">T1</strain>
        <tissue evidence="4">Spores</tissue>
    </source>
</reference>
<keyword evidence="5" id="KW-1185">Reference proteome</keyword>
<proteinExistence type="inferred from homology"/>
<dbReference type="PANTHER" id="PTHR24322:SF736">
    <property type="entry name" value="RETINOL DEHYDROGENASE 10"/>
    <property type="match status" value="1"/>
</dbReference>
<organism evidence="4 5">
    <name type="scientific">Astathelohania contejeani</name>
    <dbReference type="NCBI Taxonomy" id="164912"/>
    <lineage>
        <taxon>Eukaryota</taxon>
        <taxon>Fungi</taxon>
        <taxon>Fungi incertae sedis</taxon>
        <taxon>Microsporidia</taxon>
        <taxon>Astathelohaniidae</taxon>
        <taxon>Astathelohania</taxon>
    </lineage>
</organism>
<dbReference type="PRINTS" id="PR00081">
    <property type="entry name" value="GDHRDH"/>
</dbReference>
<evidence type="ECO:0000256" key="2">
    <source>
        <dbReference type="ARBA" id="ARBA00022857"/>
    </source>
</evidence>
<name>A0ABQ7HZ57_9MICR</name>
<dbReference type="InterPro" id="IPR002347">
    <property type="entry name" value="SDR_fam"/>
</dbReference>
<dbReference type="Gene3D" id="3.40.50.720">
    <property type="entry name" value="NAD(P)-binding Rossmann-like Domain"/>
    <property type="match status" value="1"/>
</dbReference>
<protein>
    <submittedName>
        <fullName evidence="4">Uncharacterized protein</fullName>
    </submittedName>
</protein>
<comment type="similarity">
    <text evidence="1">Belongs to the short-chain dehydrogenases/reductases (SDR) family.</text>
</comment>
<dbReference type="PANTHER" id="PTHR24322">
    <property type="entry name" value="PKSB"/>
    <property type="match status" value="1"/>
</dbReference>
<dbReference type="Proteomes" id="UP001516464">
    <property type="component" value="Unassembled WGS sequence"/>
</dbReference>
<dbReference type="SUPFAM" id="SSF51735">
    <property type="entry name" value="NAD(P)-binding Rossmann-fold domains"/>
    <property type="match status" value="1"/>
</dbReference>
<dbReference type="InterPro" id="IPR036291">
    <property type="entry name" value="NAD(P)-bd_dom_sf"/>
</dbReference>
<dbReference type="InterPro" id="IPR020904">
    <property type="entry name" value="Sc_DH/Rdtase_CS"/>
</dbReference>
<accession>A0ABQ7HZ57</accession>
<evidence type="ECO:0000313" key="5">
    <source>
        <dbReference type="Proteomes" id="UP001516464"/>
    </source>
</evidence>
<sequence length="225" mass="26351">MTKKILITGCSSGLGYELTKLLLQEGNEVYGMDKNDIYINNALFHFMKMDLRKKYPDLNFIQFDIVISNLGTFTGLKTYDSMEYSEIEDEIRLNILIPLYITKFAKSKKYVFINSVLSQTGFPKLSIYCACKSFISTFNQSLRREGKDTLIVYPYKFRTQMFKEVRNFFAMDTKKVAIQIVAAIKKEKKELYLPFIFKYTHLLSLAWDWFQDGIISIITSCYFLI</sequence>
<keyword evidence="2" id="KW-0521">NADP</keyword>
<evidence type="ECO:0000256" key="3">
    <source>
        <dbReference type="ARBA" id="ARBA00023002"/>
    </source>
</evidence>
<dbReference type="Pfam" id="PF00106">
    <property type="entry name" value="adh_short"/>
    <property type="match status" value="1"/>
</dbReference>
<comment type="caution">
    <text evidence="4">The sequence shown here is derived from an EMBL/GenBank/DDBJ whole genome shotgun (WGS) entry which is preliminary data.</text>
</comment>
<dbReference type="EMBL" id="SBIQ01000092">
    <property type="protein sequence ID" value="KAF7683386.1"/>
    <property type="molecule type" value="Genomic_DNA"/>
</dbReference>
<keyword evidence="3" id="KW-0560">Oxidoreductase</keyword>